<reference evidence="12 14" key="2">
    <citation type="submission" date="2019-07" db="EMBL/GenBank/DDBJ databases">
        <title>Whole genome shotgun sequence of Acetobacter indonesiensis NBRC 16471.</title>
        <authorList>
            <person name="Hosoyama A."/>
            <person name="Uohara A."/>
            <person name="Ohji S."/>
            <person name="Ichikawa N."/>
        </authorList>
    </citation>
    <scope>NUCLEOTIDE SEQUENCE [LARGE SCALE GENOMIC DNA]</scope>
    <source>
        <strain evidence="12 14">NBRC 16471</strain>
    </source>
</reference>
<feature type="domain" description="Poly A polymerase head" evidence="9">
    <location>
        <begin position="34"/>
        <end position="156"/>
    </location>
</feature>
<dbReference type="GO" id="GO:0008033">
    <property type="term" value="P:tRNA processing"/>
    <property type="evidence" value="ECO:0007669"/>
    <property type="project" value="UniProtKB-KW"/>
</dbReference>
<evidence type="ECO:0000256" key="7">
    <source>
        <dbReference type="ARBA" id="ARBA00022842"/>
    </source>
</evidence>
<evidence type="ECO:0000256" key="5">
    <source>
        <dbReference type="ARBA" id="ARBA00022723"/>
    </source>
</evidence>
<protein>
    <submittedName>
        <fullName evidence="12">Poly(A) polymerase</fullName>
    </submittedName>
</protein>
<dbReference type="InterPro" id="IPR032828">
    <property type="entry name" value="PolyA_RNA-bd"/>
</dbReference>
<evidence type="ECO:0000259" key="9">
    <source>
        <dbReference type="Pfam" id="PF01743"/>
    </source>
</evidence>
<dbReference type="CDD" id="cd05398">
    <property type="entry name" value="NT_ClassII-CCAase"/>
    <property type="match status" value="1"/>
</dbReference>
<evidence type="ECO:0000256" key="4">
    <source>
        <dbReference type="ARBA" id="ARBA00022695"/>
    </source>
</evidence>
<evidence type="ECO:0000313" key="11">
    <source>
        <dbReference type="EMBL" id="GAN62945.1"/>
    </source>
</evidence>
<comment type="cofactor">
    <cofactor evidence="1">
        <name>Mg(2+)</name>
        <dbReference type="ChEBI" id="CHEBI:18420"/>
    </cofactor>
</comment>
<evidence type="ECO:0000256" key="3">
    <source>
        <dbReference type="ARBA" id="ARBA00022694"/>
    </source>
</evidence>
<keyword evidence="3" id="KW-0819">tRNA processing</keyword>
<evidence type="ECO:0000313" key="12">
    <source>
        <dbReference type="EMBL" id="GEN02514.1"/>
    </source>
</evidence>
<organism evidence="12 14">
    <name type="scientific">Acetobacter indonesiensis</name>
    <dbReference type="NCBI Taxonomy" id="104101"/>
    <lineage>
        <taxon>Bacteria</taxon>
        <taxon>Pseudomonadati</taxon>
        <taxon>Pseudomonadota</taxon>
        <taxon>Alphaproteobacteria</taxon>
        <taxon>Acetobacterales</taxon>
        <taxon>Acetobacteraceae</taxon>
        <taxon>Acetobacter</taxon>
    </lineage>
</organism>
<comment type="caution">
    <text evidence="12">The sequence shown here is derived from an EMBL/GenBank/DDBJ whole genome shotgun (WGS) entry which is preliminary data.</text>
</comment>
<dbReference type="SUPFAM" id="SSF81301">
    <property type="entry name" value="Nucleotidyltransferase"/>
    <property type="match status" value="1"/>
</dbReference>
<dbReference type="PANTHER" id="PTHR46173:SF1">
    <property type="entry name" value="CCA TRNA NUCLEOTIDYLTRANSFERASE 1, MITOCHONDRIAL"/>
    <property type="match status" value="1"/>
</dbReference>
<dbReference type="Gene3D" id="3.30.460.10">
    <property type="entry name" value="Beta Polymerase, domain 2"/>
    <property type="match status" value="1"/>
</dbReference>
<dbReference type="RefSeq" id="WP_084593486.1">
    <property type="nucleotide sequence ID" value="NZ_BJXQ01000002.1"/>
</dbReference>
<dbReference type="GO" id="GO:0000166">
    <property type="term" value="F:nucleotide binding"/>
    <property type="evidence" value="ECO:0007669"/>
    <property type="project" value="UniProtKB-KW"/>
</dbReference>
<keyword evidence="6" id="KW-0547">Nucleotide-binding</keyword>
<comment type="similarity">
    <text evidence="8">Belongs to the tRNA nucleotidyltransferase/poly(A) polymerase family.</text>
</comment>
<dbReference type="PANTHER" id="PTHR46173">
    <property type="entry name" value="CCA TRNA NUCLEOTIDYLTRANSFERASE 1, MITOCHONDRIAL"/>
    <property type="match status" value="1"/>
</dbReference>
<keyword evidence="8" id="KW-0694">RNA-binding</keyword>
<dbReference type="InterPro" id="IPR043519">
    <property type="entry name" value="NT_sf"/>
</dbReference>
<dbReference type="GO" id="GO:0016779">
    <property type="term" value="F:nucleotidyltransferase activity"/>
    <property type="evidence" value="ECO:0007669"/>
    <property type="project" value="UniProtKB-KW"/>
</dbReference>
<evidence type="ECO:0000256" key="8">
    <source>
        <dbReference type="RuleBase" id="RU003953"/>
    </source>
</evidence>
<dbReference type="GO" id="GO:0046872">
    <property type="term" value="F:metal ion binding"/>
    <property type="evidence" value="ECO:0007669"/>
    <property type="project" value="UniProtKB-KW"/>
</dbReference>
<evidence type="ECO:0000313" key="14">
    <source>
        <dbReference type="Proteomes" id="UP000321104"/>
    </source>
</evidence>
<keyword evidence="5" id="KW-0479">Metal-binding</keyword>
<keyword evidence="13" id="KW-1185">Reference proteome</keyword>
<dbReference type="Gene3D" id="1.10.3090.10">
    <property type="entry name" value="cca-adding enzyme, domain 2"/>
    <property type="match status" value="1"/>
</dbReference>
<feature type="domain" description="tRNA nucleotidyltransferase/poly(A) polymerase RNA and SrmB- binding" evidence="10">
    <location>
        <begin position="189"/>
        <end position="243"/>
    </location>
</feature>
<gene>
    <name evidence="11" type="ORF">Abin_015_231</name>
    <name evidence="12" type="ORF">AIN02nite_05390</name>
</gene>
<evidence type="ECO:0000313" key="13">
    <source>
        <dbReference type="Proteomes" id="UP000032673"/>
    </source>
</evidence>
<keyword evidence="7" id="KW-0460">Magnesium</keyword>
<dbReference type="GO" id="GO:0000049">
    <property type="term" value="F:tRNA binding"/>
    <property type="evidence" value="ECO:0007669"/>
    <property type="project" value="TreeGrafter"/>
</dbReference>
<reference evidence="11 13" key="1">
    <citation type="submission" date="2012-11" db="EMBL/GenBank/DDBJ databases">
        <title>Whole genome sequence of Acetobacter indonesiensis 5H-1.</title>
        <authorList>
            <person name="Azuma Y."/>
            <person name="Higashiura N."/>
            <person name="Hirakawa H."/>
            <person name="Matsushita K."/>
        </authorList>
    </citation>
    <scope>NUCLEOTIDE SEQUENCE [LARGE SCALE GENOMIC DNA]</scope>
    <source>
        <strain evidence="11 13">5H-1</strain>
    </source>
</reference>
<dbReference type="Proteomes" id="UP000032673">
    <property type="component" value="Unassembled WGS sequence"/>
</dbReference>
<dbReference type="EMBL" id="BJXQ01000002">
    <property type="protein sequence ID" value="GEN02514.1"/>
    <property type="molecule type" value="Genomic_DNA"/>
</dbReference>
<dbReference type="Pfam" id="PF12627">
    <property type="entry name" value="PolyA_pol_RNAbd"/>
    <property type="match status" value="1"/>
</dbReference>
<dbReference type="SUPFAM" id="SSF81891">
    <property type="entry name" value="Poly A polymerase C-terminal region-like"/>
    <property type="match status" value="1"/>
</dbReference>
<keyword evidence="2 8" id="KW-0808">Transferase</keyword>
<evidence type="ECO:0000256" key="2">
    <source>
        <dbReference type="ARBA" id="ARBA00022679"/>
    </source>
</evidence>
<evidence type="ECO:0000259" key="10">
    <source>
        <dbReference type="Pfam" id="PF12627"/>
    </source>
</evidence>
<evidence type="ECO:0000256" key="1">
    <source>
        <dbReference type="ARBA" id="ARBA00001946"/>
    </source>
</evidence>
<dbReference type="InterPro" id="IPR050264">
    <property type="entry name" value="Bact_CCA-adding_enz_type3_sf"/>
</dbReference>
<dbReference type="Proteomes" id="UP000321104">
    <property type="component" value="Unassembled WGS sequence"/>
</dbReference>
<dbReference type="EMBL" id="BAMW01000015">
    <property type="protein sequence ID" value="GAN62945.1"/>
    <property type="molecule type" value="Genomic_DNA"/>
</dbReference>
<dbReference type="AlphaFoldDB" id="A0A6N3T3P5"/>
<evidence type="ECO:0000256" key="6">
    <source>
        <dbReference type="ARBA" id="ARBA00022741"/>
    </source>
</evidence>
<dbReference type="Pfam" id="PF01743">
    <property type="entry name" value="PolyA_pol"/>
    <property type="match status" value="1"/>
</dbReference>
<sequence length="423" mass="45792">MKADNTLFQNKGSKGLTAAQRQALDQIWSIFPEARLVGGVVRDLLMQRPVADVDLATPEPPERVLDLLVQAGVKAVPTGLSHGTITAVIASAPYEITTLRRDTETDGRHAVVSWTTDWREDAARRDFTINAMSRDKDGGLHDYFGGQNDLTQGLVRFVGDATTRIEEDALRILRFFRFQGRYGAGMPDSQAMQAITRHGDLLTLLSVERVWSELQRILTGPSAISQIVLMDQCGVLSRLLPEGADVQRFTSLVQAGAPANAPLRLAALARGNKTILARRLKLSKAEEAFLVAVSSGSVPSVEATDDALRRLLAQEPAESLIGRVWLAQADRGADRTGKNINAADTPEGDDTTGYEALRARLAAMPRPVFPLAGRDVLAAGHPSGPDVGKVLQKVQDWWMQNGCTASRDACLAQLSAALSENLE</sequence>
<proteinExistence type="inferred from homology"/>
<accession>A0A6N3T3P5</accession>
<name>A0A6N3T3P5_9PROT</name>
<dbReference type="InterPro" id="IPR002646">
    <property type="entry name" value="PolA_pol_head_dom"/>
</dbReference>
<keyword evidence="4" id="KW-0548">Nucleotidyltransferase</keyword>